<reference evidence="2" key="1">
    <citation type="journal article" date="2015" name="Genome Biol. Evol.">
        <title>Physical Mapping and Refinement of the Painted Turtle Genome (Chrysemys picta) Inform Amniote Genome Evolution and Challenge Turtle-Bird Chromosomal Conservation.</title>
        <authorList>
            <person name="Badenhorst D."/>
            <person name="Hillier L.W."/>
            <person name="Literman R."/>
            <person name="Montiel E.E."/>
            <person name="Radhakrishnan S."/>
            <person name="Shen Y."/>
            <person name="Minx P."/>
            <person name="Janes D.E."/>
            <person name="Warren W.C."/>
            <person name="Edwards S.V."/>
            <person name="Valenzuela N."/>
        </authorList>
    </citation>
    <scope>NUCLEOTIDE SEQUENCE [LARGE SCALE GENOMIC DNA]</scope>
</reference>
<dbReference type="GO" id="GO:0006412">
    <property type="term" value="P:translation"/>
    <property type="evidence" value="ECO:0007669"/>
    <property type="project" value="TreeGrafter"/>
</dbReference>
<dbReference type="PANTHER" id="PTHR31054">
    <property type="entry name" value="ZYGOTE ARREST PROTEIN 1-LIKE ISOFORM X1"/>
    <property type="match status" value="1"/>
</dbReference>
<dbReference type="Proteomes" id="UP000694380">
    <property type="component" value="Chromosome 1"/>
</dbReference>
<dbReference type="GO" id="GO:0005737">
    <property type="term" value="C:cytoplasm"/>
    <property type="evidence" value="ECO:0007669"/>
    <property type="project" value="TreeGrafter"/>
</dbReference>
<reference evidence="2" key="2">
    <citation type="submission" date="2025-08" db="UniProtKB">
        <authorList>
            <consortium name="Ensembl"/>
        </authorList>
    </citation>
    <scope>IDENTIFICATION</scope>
</reference>
<dbReference type="AlphaFoldDB" id="A0A8C3F961"/>
<protein>
    <submittedName>
        <fullName evidence="2">Zygote arrest 1 like</fullName>
    </submittedName>
</protein>
<evidence type="ECO:0000313" key="3">
    <source>
        <dbReference type="Proteomes" id="UP000694380"/>
    </source>
</evidence>
<dbReference type="InterPro" id="IPR026775">
    <property type="entry name" value="Zar1"/>
</dbReference>
<dbReference type="Ensembl" id="ENSCPBT00000005836.1">
    <property type="protein sequence ID" value="ENSCPBP00000004793.1"/>
    <property type="gene ID" value="ENSCPBG00000003846.1"/>
</dbReference>
<dbReference type="PANTHER" id="PTHR31054:SF5">
    <property type="entry name" value="PROTEIN ZAR1-LIKE"/>
    <property type="match status" value="1"/>
</dbReference>
<accession>A0A8C3F961</accession>
<evidence type="ECO:0000256" key="1">
    <source>
        <dbReference type="SAM" id="MobiDB-lite"/>
    </source>
</evidence>
<feature type="region of interest" description="Disordered" evidence="1">
    <location>
        <begin position="124"/>
        <end position="187"/>
    </location>
</feature>
<feature type="compositionally biased region" description="Basic residues" evidence="1">
    <location>
        <begin position="12"/>
        <end position="21"/>
    </location>
</feature>
<gene>
    <name evidence="2" type="primary">ZAR1L</name>
</gene>
<reference evidence="2" key="3">
    <citation type="submission" date="2025-09" db="UniProtKB">
        <authorList>
            <consortium name="Ensembl"/>
        </authorList>
    </citation>
    <scope>IDENTIFICATION</scope>
</reference>
<feature type="compositionally biased region" description="Low complexity" evidence="1">
    <location>
        <begin position="22"/>
        <end position="38"/>
    </location>
</feature>
<name>A0A8C3F961_CHRPI</name>
<organism evidence="2 3">
    <name type="scientific">Chrysemys picta bellii</name>
    <name type="common">Western painted turtle</name>
    <name type="synonym">Emys bellii</name>
    <dbReference type="NCBI Taxonomy" id="8478"/>
    <lineage>
        <taxon>Eukaryota</taxon>
        <taxon>Metazoa</taxon>
        <taxon>Chordata</taxon>
        <taxon>Craniata</taxon>
        <taxon>Vertebrata</taxon>
        <taxon>Euteleostomi</taxon>
        <taxon>Archelosauria</taxon>
        <taxon>Testudinata</taxon>
        <taxon>Testudines</taxon>
        <taxon>Cryptodira</taxon>
        <taxon>Durocryptodira</taxon>
        <taxon>Testudinoidea</taxon>
        <taxon>Emydidae</taxon>
        <taxon>Chrysemys</taxon>
    </lineage>
</organism>
<keyword evidence="3" id="KW-1185">Reference proteome</keyword>
<sequence>FTSSQGGGLVGPKKKQPKWKQSKGSSSPSPGVPTTPSTAAAPEPADYLDSYMGAQLKVLLSQVSLGLTPRLRKANTKEVGVQVNPRVDASVQCLMGPSAHFSRAGSAICSPGLDRHLFTLPEAARPQVVPSTPPERKEGADGEQVALQPEEEPGERSQRADTAPAQQSQPEEEKGASAGTRSAFQVGRAPSVQRLTVKCREWERGSLARAQPPSPAVTCQLRSPASAPAPGTCSKTRCSCPQKKRHIDLKRTHRQELCGRCKGKRLFCDNTYSFKYIV</sequence>
<proteinExistence type="predicted"/>
<feature type="compositionally biased region" description="Gly residues" evidence="1">
    <location>
        <begin position="1"/>
        <end position="10"/>
    </location>
</feature>
<feature type="region of interest" description="Disordered" evidence="1">
    <location>
        <begin position="1"/>
        <end position="44"/>
    </location>
</feature>
<dbReference type="GeneTree" id="ENSGT00390000012305"/>
<evidence type="ECO:0000313" key="2">
    <source>
        <dbReference type="Ensembl" id="ENSCPBP00000004793.1"/>
    </source>
</evidence>
<dbReference type="OMA" id="CREWERG"/>